<evidence type="ECO:0000256" key="4">
    <source>
        <dbReference type="ARBA" id="ARBA00022771"/>
    </source>
</evidence>
<feature type="domain" description="C2H2-type" evidence="11">
    <location>
        <begin position="253"/>
        <end position="280"/>
    </location>
</feature>
<dbReference type="InterPro" id="IPR013087">
    <property type="entry name" value="Znf_C2H2_type"/>
</dbReference>
<evidence type="ECO:0000256" key="3">
    <source>
        <dbReference type="ARBA" id="ARBA00022737"/>
    </source>
</evidence>
<gene>
    <name evidence="12" type="ORF">OKIOD_LOCUS17191</name>
</gene>
<reference evidence="12 13" key="1">
    <citation type="submission" date="2021-04" db="EMBL/GenBank/DDBJ databases">
        <authorList>
            <person name="Bliznina A."/>
        </authorList>
    </citation>
    <scope>NUCLEOTIDE SEQUENCE [LARGE SCALE GENOMIC DNA]</scope>
</reference>
<dbReference type="SUPFAM" id="SSF57667">
    <property type="entry name" value="beta-beta-alpha zinc fingers"/>
    <property type="match status" value="2"/>
</dbReference>
<evidence type="ECO:0000256" key="6">
    <source>
        <dbReference type="ARBA" id="ARBA00023015"/>
    </source>
</evidence>
<keyword evidence="5" id="KW-0862">Zinc</keyword>
<feature type="compositionally biased region" description="Polar residues" evidence="10">
    <location>
        <begin position="117"/>
        <end position="140"/>
    </location>
</feature>
<name>A0ABN7T966_OIKDI</name>
<keyword evidence="6" id="KW-0805">Transcription regulation</keyword>
<feature type="domain" description="C2H2-type" evidence="11">
    <location>
        <begin position="193"/>
        <end position="221"/>
    </location>
</feature>
<protein>
    <submittedName>
        <fullName evidence="12">Oidioi.mRNA.OKI2018_I69.chr2.g8426.t1.cds</fullName>
    </submittedName>
</protein>
<keyword evidence="3" id="KW-0677">Repeat</keyword>
<comment type="subcellular location">
    <subcellularLocation>
        <location evidence="1">Nucleus</location>
    </subcellularLocation>
</comment>
<feature type="domain" description="C2H2-type" evidence="11">
    <location>
        <begin position="281"/>
        <end position="309"/>
    </location>
</feature>
<evidence type="ECO:0000256" key="8">
    <source>
        <dbReference type="ARBA" id="ARBA00023242"/>
    </source>
</evidence>
<keyword evidence="8" id="KW-0539">Nucleus</keyword>
<evidence type="ECO:0000256" key="1">
    <source>
        <dbReference type="ARBA" id="ARBA00004123"/>
    </source>
</evidence>
<feature type="domain" description="C2H2-type" evidence="11">
    <location>
        <begin position="225"/>
        <end position="252"/>
    </location>
</feature>
<dbReference type="EMBL" id="OU015567">
    <property type="protein sequence ID" value="CAG5114368.1"/>
    <property type="molecule type" value="Genomic_DNA"/>
</dbReference>
<dbReference type="Proteomes" id="UP001158576">
    <property type="component" value="Chromosome 2"/>
</dbReference>
<keyword evidence="7" id="KW-0804">Transcription</keyword>
<evidence type="ECO:0000256" key="10">
    <source>
        <dbReference type="SAM" id="MobiDB-lite"/>
    </source>
</evidence>
<evidence type="ECO:0000256" key="7">
    <source>
        <dbReference type="ARBA" id="ARBA00023163"/>
    </source>
</evidence>
<evidence type="ECO:0000256" key="5">
    <source>
        <dbReference type="ARBA" id="ARBA00022833"/>
    </source>
</evidence>
<dbReference type="InterPro" id="IPR036236">
    <property type="entry name" value="Znf_C2H2_sf"/>
</dbReference>
<accession>A0ABN7T966</accession>
<evidence type="ECO:0000259" key="11">
    <source>
        <dbReference type="PROSITE" id="PS50157"/>
    </source>
</evidence>
<feature type="region of interest" description="Disordered" evidence="10">
    <location>
        <begin position="113"/>
        <end position="157"/>
    </location>
</feature>
<evidence type="ECO:0000256" key="2">
    <source>
        <dbReference type="ARBA" id="ARBA00022723"/>
    </source>
</evidence>
<dbReference type="PROSITE" id="PS00028">
    <property type="entry name" value="ZINC_FINGER_C2H2_1"/>
    <property type="match status" value="4"/>
</dbReference>
<dbReference type="Gene3D" id="3.30.160.60">
    <property type="entry name" value="Classic Zinc Finger"/>
    <property type="match status" value="3"/>
</dbReference>
<dbReference type="Pfam" id="PF12874">
    <property type="entry name" value="zf-met"/>
    <property type="match status" value="1"/>
</dbReference>
<evidence type="ECO:0000313" key="12">
    <source>
        <dbReference type="EMBL" id="CAG5114368.1"/>
    </source>
</evidence>
<dbReference type="Pfam" id="PF00096">
    <property type="entry name" value="zf-C2H2"/>
    <property type="match status" value="2"/>
</dbReference>
<evidence type="ECO:0000256" key="9">
    <source>
        <dbReference type="PROSITE-ProRule" id="PRU00042"/>
    </source>
</evidence>
<dbReference type="SMART" id="SM00355">
    <property type="entry name" value="ZnF_C2H2"/>
    <property type="match status" value="4"/>
</dbReference>
<evidence type="ECO:0000313" key="13">
    <source>
        <dbReference type="Proteomes" id="UP001158576"/>
    </source>
</evidence>
<dbReference type="PANTHER" id="PTHR24394">
    <property type="entry name" value="ZINC FINGER PROTEIN"/>
    <property type="match status" value="1"/>
</dbReference>
<keyword evidence="4 9" id="KW-0863">Zinc-finger</keyword>
<keyword evidence="2" id="KW-0479">Metal-binding</keyword>
<sequence length="318" mass="36102">MELLKILKTQIEEKNKENLKYPVDSANAKWTSQFINFCPFCRVQSFFSPVSLELHKSICQKTIQNELLAYSRISLVLSSINAMREKAATSVNSQLELQPIEETDEIKNEYLPKETSSEMAESPQSKEQSSSDLEINQSASKIEKQHHESAPLTPEASGLPLSLSVSILPQPVEESVERVSPRSIADPYPKKRTTCQVCNKKFRSLAQLEQHTRAVHEKSADTRPHKCPLCPAKFKVSGTLVTHLRTHTGEKPFPCSDCGKRFSQKSALTRHKMIHTGEKPFECIFCQQRFRYKDALASHEIKMHRSPSLVLPAPHHHF</sequence>
<keyword evidence="13" id="KW-1185">Reference proteome</keyword>
<dbReference type="PROSITE" id="PS50157">
    <property type="entry name" value="ZINC_FINGER_C2H2_2"/>
    <property type="match status" value="4"/>
</dbReference>
<organism evidence="12 13">
    <name type="scientific">Oikopleura dioica</name>
    <name type="common">Tunicate</name>
    <dbReference type="NCBI Taxonomy" id="34765"/>
    <lineage>
        <taxon>Eukaryota</taxon>
        <taxon>Metazoa</taxon>
        <taxon>Chordata</taxon>
        <taxon>Tunicata</taxon>
        <taxon>Appendicularia</taxon>
        <taxon>Copelata</taxon>
        <taxon>Oikopleuridae</taxon>
        <taxon>Oikopleura</taxon>
    </lineage>
</organism>
<dbReference type="PANTHER" id="PTHR24394:SF48">
    <property type="entry name" value="ZINC FINGER PROTEIN 771"/>
    <property type="match status" value="1"/>
</dbReference>
<proteinExistence type="predicted"/>